<dbReference type="Proteomes" id="UP000656319">
    <property type="component" value="Unassembled WGS sequence"/>
</dbReference>
<accession>A0ABN7I547</accession>
<evidence type="ECO:0000313" key="8">
    <source>
        <dbReference type="EMBL" id="CAD6553437.1"/>
    </source>
</evidence>
<reference evidence="8 9" key="1">
    <citation type="submission" date="2020-10" db="EMBL/GenBank/DDBJ databases">
        <authorList>
            <person name="Peeters C."/>
        </authorList>
    </citation>
    <scope>NUCLEOTIDE SEQUENCE [LARGE SCALE GENOMIC DNA]</scope>
    <source>
        <strain evidence="8 9">LMG 27952</strain>
    </source>
</reference>
<evidence type="ECO:0000259" key="5">
    <source>
        <dbReference type="Pfam" id="PF25917"/>
    </source>
</evidence>
<dbReference type="InterPro" id="IPR058625">
    <property type="entry name" value="MdtA-like_BSH"/>
</dbReference>
<feature type="domain" description="Multidrug resistance protein MdtA-like C-terminal permuted SH3" evidence="7">
    <location>
        <begin position="305"/>
        <end position="365"/>
    </location>
</feature>
<dbReference type="InterPro" id="IPR058627">
    <property type="entry name" value="MdtA-like_C"/>
</dbReference>
<proteinExistence type="inferred from homology"/>
<dbReference type="Pfam" id="PF25944">
    <property type="entry name" value="Beta-barrel_RND"/>
    <property type="match status" value="1"/>
</dbReference>
<dbReference type="Pfam" id="PF25967">
    <property type="entry name" value="RND-MFP_C"/>
    <property type="match status" value="1"/>
</dbReference>
<keyword evidence="9" id="KW-1185">Reference proteome</keyword>
<dbReference type="SUPFAM" id="SSF111369">
    <property type="entry name" value="HlyD-like secretion proteins"/>
    <property type="match status" value="1"/>
</dbReference>
<evidence type="ECO:0000259" key="7">
    <source>
        <dbReference type="Pfam" id="PF25967"/>
    </source>
</evidence>
<dbReference type="PANTHER" id="PTHR30158:SF3">
    <property type="entry name" value="MULTIDRUG EFFLUX PUMP SUBUNIT ACRA-RELATED"/>
    <property type="match status" value="1"/>
</dbReference>
<dbReference type="Pfam" id="PF25876">
    <property type="entry name" value="HH_MFP_RND"/>
    <property type="match status" value="1"/>
</dbReference>
<dbReference type="Gene3D" id="1.10.287.470">
    <property type="entry name" value="Helix hairpin bin"/>
    <property type="match status" value="1"/>
</dbReference>
<evidence type="ECO:0000259" key="4">
    <source>
        <dbReference type="Pfam" id="PF25876"/>
    </source>
</evidence>
<dbReference type="EMBL" id="CAJHCQ010000016">
    <property type="protein sequence ID" value="CAD6553437.1"/>
    <property type="molecule type" value="Genomic_DNA"/>
</dbReference>
<dbReference type="NCBIfam" id="TIGR01730">
    <property type="entry name" value="RND_mfp"/>
    <property type="match status" value="1"/>
</dbReference>
<dbReference type="InterPro" id="IPR058626">
    <property type="entry name" value="MdtA-like_b-barrel"/>
</dbReference>
<dbReference type="RefSeq" id="WP_201698984.1">
    <property type="nucleotide sequence ID" value="NZ_CAJHCQ010000016.1"/>
</dbReference>
<organism evidence="8 9">
    <name type="scientific">Paraburkholderia hiiakae</name>
    <dbReference type="NCBI Taxonomy" id="1081782"/>
    <lineage>
        <taxon>Bacteria</taxon>
        <taxon>Pseudomonadati</taxon>
        <taxon>Pseudomonadota</taxon>
        <taxon>Betaproteobacteria</taxon>
        <taxon>Burkholderiales</taxon>
        <taxon>Burkholderiaceae</taxon>
        <taxon>Paraburkholderia</taxon>
    </lineage>
</organism>
<dbReference type="PROSITE" id="PS51257">
    <property type="entry name" value="PROKAR_LIPOPROTEIN"/>
    <property type="match status" value="1"/>
</dbReference>
<comment type="caution">
    <text evidence="8">The sequence shown here is derived from an EMBL/GenBank/DDBJ whole genome shotgun (WGS) entry which is preliminary data.</text>
</comment>
<feature type="domain" description="Multidrug resistance protein MdtA-like barrel-sandwich hybrid" evidence="5">
    <location>
        <begin position="60"/>
        <end position="194"/>
    </location>
</feature>
<keyword evidence="3" id="KW-0732">Signal</keyword>
<dbReference type="Gene3D" id="2.40.30.170">
    <property type="match status" value="1"/>
</dbReference>
<dbReference type="Gene3D" id="2.40.420.20">
    <property type="match status" value="1"/>
</dbReference>
<feature type="chain" id="PRO_5047396136" evidence="3">
    <location>
        <begin position="20"/>
        <end position="399"/>
    </location>
</feature>
<dbReference type="PANTHER" id="PTHR30158">
    <property type="entry name" value="ACRA/E-RELATED COMPONENT OF DRUG EFFLUX TRANSPORTER"/>
    <property type="match status" value="1"/>
</dbReference>
<dbReference type="Gene3D" id="2.40.50.100">
    <property type="match status" value="1"/>
</dbReference>
<protein>
    <submittedName>
        <fullName evidence="8">Multidrug resistance protein MdtE</fullName>
    </submittedName>
</protein>
<feature type="domain" description="Multidrug resistance protein MdtA-like beta-barrel" evidence="6">
    <location>
        <begin position="211"/>
        <end position="297"/>
    </location>
</feature>
<comment type="similarity">
    <text evidence="2">Belongs to the membrane fusion protein (MFP) (TC 8.A.1) family.</text>
</comment>
<dbReference type="InterPro" id="IPR006143">
    <property type="entry name" value="RND_pump_MFP"/>
</dbReference>
<comment type="subcellular location">
    <subcellularLocation>
        <location evidence="1">Cell envelope</location>
    </subcellularLocation>
</comment>
<name>A0ABN7I547_9BURK</name>
<gene>
    <name evidence="8" type="primary">mdtE_2</name>
    <name evidence="8" type="ORF">LMG27952_05452</name>
</gene>
<sequence>MKSHSILLSVLCLGVIALAACTKNKPAAPPPPKVAVTTAHLQNVPLTRQFVGRLSPFYSANVTARVSGVLVKRVYAEGSQVRQGQILFEIDPAFYKAQLDNDIAQLAQDQATYVNNRITAQRNRKLLPVGSVSQQTVDNSDAAERSAAAKVQADQALVQSARINLGYTRVTSPISGIAGQQLVTAGALVGSSTSDTGGSSTLLTTVQQVDPVYVNFTISAADLITLRQSQGSGTVALVRQNSMTVEVTLPNGTRYEQTGTIDFSDPAVNATTGTVNLRALVANAQRLLLPGMYVTLTAHLGLQNNVFLIPQQALLRDTLGPYLLVVGHDNKVARKDVETNASLGNDWIVTKGLAEGDQVIVTGVQSAHEGGQVTTTTWQPPAQATVAASASQPASSAAH</sequence>
<evidence type="ECO:0000256" key="3">
    <source>
        <dbReference type="SAM" id="SignalP"/>
    </source>
</evidence>
<dbReference type="Pfam" id="PF25917">
    <property type="entry name" value="BSH_RND"/>
    <property type="match status" value="1"/>
</dbReference>
<evidence type="ECO:0000313" key="9">
    <source>
        <dbReference type="Proteomes" id="UP000656319"/>
    </source>
</evidence>
<feature type="domain" description="Multidrug resistance protein MdtA-like alpha-helical hairpin" evidence="4">
    <location>
        <begin position="100"/>
        <end position="168"/>
    </location>
</feature>
<evidence type="ECO:0000256" key="2">
    <source>
        <dbReference type="ARBA" id="ARBA00009477"/>
    </source>
</evidence>
<evidence type="ECO:0000259" key="6">
    <source>
        <dbReference type="Pfam" id="PF25944"/>
    </source>
</evidence>
<feature type="signal peptide" evidence="3">
    <location>
        <begin position="1"/>
        <end position="19"/>
    </location>
</feature>
<dbReference type="InterPro" id="IPR058624">
    <property type="entry name" value="MdtA-like_HH"/>
</dbReference>
<evidence type="ECO:0000256" key="1">
    <source>
        <dbReference type="ARBA" id="ARBA00004196"/>
    </source>
</evidence>